<name>A0ABS4DA51_9CHLR</name>
<evidence type="ECO:0000313" key="2">
    <source>
        <dbReference type="EMBL" id="MBP1466284.1"/>
    </source>
</evidence>
<proteinExistence type="predicted"/>
<dbReference type="EMBL" id="SIJK02000017">
    <property type="protein sequence ID" value="MBP1466284.1"/>
    <property type="molecule type" value="Genomic_DNA"/>
</dbReference>
<dbReference type="Proteomes" id="UP001193081">
    <property type="component" value="Unassembled WGS sequence"/>
</dbReference>
<dbReference type="PANTHER" id="PTHR35604:SF2">
    <property type="entry name" value="TRANSPOSASE INSH FOR INSERTION SEQUENCE ELEMENT IS5A-RELATED"/>
    <property type="match status" value="1"/>
</dbReference>
<dbReference type="PANTHER" id="PTHR35604">
    <property type="entry name" value="TRANSPOSASE INSH FOR INSERTION SEQUENCE ELEMENT IS5A-RELATED"/>
    <property type="match status" value="1"/>
</dbReference>
<evidence type="ECO:0000313" key="3">
    <source>
        <dbReference type="Proteomes" id="UP001193081"/>
    </source>
</evidence>
<organism evidence="2 3">
    <name type="scientific">Candidatus Chloroploca mongolica</name>
    <dbReference type="NCBI Taxonomy" id="2528176"/>
    <lineage>
        <taxon>Bacteria</taxon>
        <taxon>Bacillati</taxon>
        <taxon>Chloroflexota</taxon>
        <taxon>Chloroflexia</taxon>
        <taxon>Chloroflexales</taxon>
        <taxon>Chloroflexineae</taxon>
        <taxon>Oscillochloridaceae</taxon>
        <taxon>Candidatus Chloroploca</taxon>
    </lineage>
</organism>
<keyword evidence="3" id="KW-1185">Reference proteome</keyword>
<gene>
    <name evidence="2" type="ORF">EYB53_011260</name>
</gene>
<comment type="caution">
    <text evidence="2">The sequence shown here is derived from an EMBL/GenBank/DDBJ whole genome shotgun (WGS) entry which is preliminary data.</text>
</comment>
<dbReference type="Pfam" id="PF05598">
    <property type="entry name" value="DUF772"/>
    <property type="match status" value="1"/>
</dbReference>
<feature type="domain" description="Transposase InsH N-terminal" evidence="1">
    <location>
        <begin position="20"/>
        <end position="113"/>
    </location>
</feature>
<sequence length="391" mass="44362">MSLNSPLFYVIPEETVRVAKAAFPKGNCYLLLRDTFGPLFHNPDFQHLFSHPGQSGEDPARLALITILPFAERLSDEQAADAVRSRIDWKYLLALPLTYAGFDPSVLSEFRTRLVTGNAEHLLFDSVLTQFREHGLLRDHRRQRSDSTHVLAAMRALNRLECVGSTLRHALNCLALVAPDWLLSLSQREWLDRYEDRFEDYRLPEAAAARLALANEVGRDGSQFLSAVVATDAPAWQRSVPAVETLHRVWLQNYTWTEQGQLHWRANDETPSAGQYISSPYDHDARYSQKRGMTWIGYKVNLTESCDADLPHLITNVETTMATTSDDAVTERMHEALKQRELLPEVHLTDTGYIDAELLIESERQYQLDLLGPVRGDYHRQASEGKGFAAT</sequence>
<dbReference type="RefSeq" id="WP_135478285.1">
    <property type="nucleotide sequence ID" value="NZ_SIJK02000017.1"/>
</dbReference>
<evidence type="ECO:0000259" key="1">
    <source>
        <dbReference type="Pfam" id="PF05598"/>
    </source>
</evidence>
<accession>A0ABS4DA51</accession>
<reference evidence="2 3" key="1">
    <citation type="submission" date="2021-03" db="EMBL/GenBank/DDBJ databases">
        <authorList>
            <person name="Grouzdev D.S."/>
        </authorList>
    </citation>
    <scope>NUCLEOTIDE SEQUENCE [LARGE SCALE GENOMIC DNA]</scope>
    <source>
        <strain evidence="2 3">M50-1</strain>
    </source>
</reference>
<dbReference type="InterPro" id="IPR008490">
    <property type="entry name" value="Transposase_InsH_N"/>
</dbReference>
<protein>
    <submittedName>
        <fullName evidence="2">Transposase</fullName>
    </submittedName>
</protein>